<evidence type="ECO:0000313" key="2">
    <source>
        <dbReference type="EMBL" id="CCA18385.1"/>
    </source>
</evidence>
<dbReference type="AlphaFoldDB" id="F0W9C7"/>
<organism evidence="1">
    <name type="scientific">Albugo laibachii Nc14</name>
    <dbReference type="NCBI Taxonomy" id="890382"/>
    <lineage>
        <taxon>Eukaryota</taxon>
        <taxon>Sar</taxon>
        <taxon>Stramenopiles</taxon>
        <taxon>Oomycota</taxon>
        <taxon>Peronosporomycetes</taxon>
        <taxon>Albuginales</taxon>
        <taxon>Albuginaceae</taxon>
        <taxon>Albugo</taxon>
    </lineage>
</organism>
<accession>F0W9C7</accession>
<dbReference type="HOGENOM" id="CLU_1848766_0_0_1"/>
<dbReference type="EMBL" id="FR824094">
    <property type="protein sequence ID" value="CCA18385.1"/>
    <property type="molecule type" value="Genomic_DNA"/>
</dbReference>
<gene>
    <name evidence="1" type="primary">AlNc14C39G3390</name>
    <name evidence="2" type="synonym">AlNc14C49G3915</name>
    <name evidence="1" type="ORF">ALNC14_038830</name>
    <name evidence="2" type="ORF">ALNC14_045280</name>
</gene>
<evidence type="ECO:0000313" key="1">
    <source>
        <dbReference type="EMBL" id="CCA17740.1"/>
    </source>
</evidence>
<dbReference type="EMBL" id="FR824084">
    <property type="protein sequence ID" value="CCA17740.1"/>
    <property type="molecule type" value="Genomic_DNA"/>
</dbReference>
<reference evidence="1" key="2">
    <citation type="submission" date="2011-02" db="EMBL/GenBank/DDBJ databases">
        <authorList>
            <person name="MacLean D."/>
        </authorList>
    </citation>
    <scope>NUCLEOTIDE SEQUENCE</scope>
</reference>
<reference evidence="1" key="1">
    <citation type="journal article" date="2011" name="PLoS Biol.">
        <title>Gene gain and loss during evolution of obligate parasitism in the white rust pathogen of Arabidopsis thaliana.</title>
        <authorList>
            <person name="Kemen E."/>
            <person name="Gardiner A."/>
            <person name="Schultz-Larsen T."/>
            <person name="Kemen A.C."/>
            <person name="Balmuth A.L."/>
            <person name="Robert-Seilaniantz A."/>
            <person name="Bailey K."/>
            <person name="Holub E."/>
            <person name="Studholme D.J."/>
            <person name="Maclean D."/>
            <person name="Jones J.D."/>
        </authorList>
    </citation>
    <scope>NUCLEOTIDE SEQUENCE</scope>
</reference>
<protein>
    <submittedName>
        <fullName evidence="1">AlNc14C39G3390 protein</fullName>
    </submittedName>
    <submittedName>
        <fullName evidence="2">AlNc14C49G3915 protein</fullName>
    </submittedName>
</protein>
<name>F0W9C7_9STRA</name>
<sequence>MTIFPKTLSAATILAQFSRWSNLKSGTSKLLRSAHRYGIFDIDYSDFPVAHKLQGLSAKFTYMRPEVSIINMQAARLRLSGFADIRRHNISKNRKILKIHALTLNLRSLQGVLDEKSQHCLLLLILPAQYRACDRYIFK</sequence>
<proteinExistence type="predicted"/>